<dbReference type="AlphaFoldDB" id="A0A0A9FF56"/>
<name>A0A0A9FF56_ARUDO</name>
<evidence type="ECO:0000313" key="1">
    <source>
        <dbReference type="EMBL" id="JAE09869.1"/>
    </source>
</evidence>
<proteinExistence type="predicted"/>
<accession>A0A0A9FF56</accession>
<dbReference type="EMBL" id="GBRH01188027">
    <property type="protein sequence ID" value="JAE09869.1"/>
    <property type="molecule type" value="Transcribed_RNA"/>
</dbReference>
<organism evidence="1">
    <name type="scientific">Arundo donax</name>
    <name type="common">Giant reed</name>
    <name type="synonym">Donax arundinaceus</name>
    <dbReference type="NCBI Taxonomy" id="35708"/>
    <lineage>
        <taxon>Eukaryota</taxon>
        <taxon>Viridiplantae</taxon>
        <taxon>Streptophyta</taxon>
        <taxon>Embryophyta</taxon>
        <taxon>Tracheophyta</taxon>
        <taxon>Spermatophyta</taxon>
        <taxon>Magnoliopsida</taxon>
        <taxon>Liliopsida</taxon>
        <taxon>Poales</taxon>
        <taxon>Poaceae</taxon>
        <taxon>PACMAD clade</taxon>
        <taxon>Arundinoideae</taxon>
        <taxon>Arundineae</taxon>
        <taxon>Arundo</taxon>
    </lineage>
</organism>
<reference evidence="1" key="2">
    <citation type="journal article" date="2015" name="Data Brief">
        <title>Shoot transcriptome of the giant reed, Arundo donax.</title>
        <authorList>
            <person name="Barrero R.A."/>
            <person name="Guerrero F.D."/>
            <person name="Moolhuijzen P."/>
            <person name="Goolsby J.A."/>
            <person name="Tidwell J."/>
            <person name="Bellgard S.E."/>
            <person name="Bellgard M.I."/>
        </authorList>
    </citation>
    <scope>NUCLEOTIDE SEQUENCE</scope>
    <source>
        <tissue evidence="1">Shoot tissue taken approximately 20 cm above the soil surface</tissue>
    </source>
</reference>
<protein>
    <submittedName>
        <fullName evidence="1">Uncharacterized protein</fullName>
    </submittedName>
</protein>
<reference evidence="1" key="1">
    <citation type="submission" date="2014-09" db="EMBL/GenBank/DDBJ databases">
        <authorList>
            <person name="Magalhaes I.L.F."/>
            <person name="Oliveira U."/>
            <person name="Santos F.R."/>
            <person name="Vidigal T.H.D.A."/>
            <person name="Brescovit A.D."/>
            <person name="Santos A.J."/>
        </authorList>
    </citation>
    <scope>NUCLEOTIDE SEQUENCE</scope>
    <source>
        <tissue evidence="1">Shoot tissue taken approximately 20 cm above the soil surface</tissue>
    </source>
</reference>
<sequence length="38" mass="4565">MVTNLFREETDSMFRVISFIGFYTECNSYDLTESQDKF</sequence>